<dbReference type="AlphaFoldDB" id="A0A174T5D7"/>
<accession>A0A174T5D7</accession>
<dbReference type="Proteomes" id="UP000260828">
    <property type="component" value="Unassembled WGS sequence"/>
</dbReference>
<reference evidence="6" key="2">
    <citation type="submission" date="2017-04" db="EMBL/GenBank/DDBJ databases">
        <title>Function of individual gut microbiota members based on whole genome sequencing of pure cultures obtained from chicken caecum.</title>
        <authorList>
            <person name="Medvecky M."/>
            <person name="Cejkova D."/>
            <person name="Polansky O."/>
            <person name="Karasova D."/>
            <person name="Kubasova T."/>
            <person name="Cizek A."/>
            <person name="Rychlik I."/>
        </authorList>
    </citation>
    <scope>NUCLEOTIDE SEQUENCE [LARGE SCALE GENOMIC DNA]</scope>
    <source>
        <strain evidence="6">An175</strain>
    </source>
</reference>
<dbReference type="EMBL" id="CZBE01000021">
    <property type="protein sequence ID" value="CUQ02049.1"/>
    <property type="molecule type" value="Genomic_DNA"/>
</dbReference>
<dbReference type="InterPro" id="IPR013022">
    <property type="entry name" value="Xyl_isomerase-like_TIM-brl"/>
</dbReference>
<evidence type="ECO:0000313" key="5">
    <source>
        <dbReference type="Proteomes" id="UP000095765"/>
    </source>
</evidence>
<reference evidence="2 5" key="1">
    <citation type="submission" date="2015-09" db="EMBL/GenBank/DDBJ databases">
        <authorList>
            <consortium name="Pathogen Informatics"/>
        </authorList>
    </citation>
    <scope>NUCLEOTIDE SEQUENCE [LARGE SCALE GENOMIC DNA]</scope>
    <source>
        <strain evidence="2 5">2789STDY5834939</strain>
    </source>
</reference>
<dbReference type="GeneID" id="72463425"/>
<keyword evidence="2" id="KW-0413">Isomerase</keyword>
<evidence type="ECO:0000313" key="3">
    <source>
        <dbReference type="EMBL" id="OUP71530.1"/>
    </source>
</evidence>
<dbReference type="EC" id="5.3.1.-" evidence="2"/>
<dbReference type="InterPro" id="IPR050312">
    <property type="entry name" value="IolE/XylAMocC-like"/>
</dbReference>
<dbReference type="PANTHER" id="PTHR12110:SF41">
    <property type="entry name" value="INOSOSE DEHYDRATASE"/>
    <property type="match status" value="1"/>
</dbReference>
<dbReference type="EMBL" id="NFKP01000001">
    <property type="protein sequence ID" value="OUP71530.1"/>
    <property type="molecule type" value="Genomic_DNA"/>
</dbReference>
<dbReference type="OrthoDB" id="9786584at2"/>
<evidence type="ECO:0000313" key="4">
    <source>
        <dbReference type="EMBL" id="RGE65966.1"/>
    </source>
</evidence>
<evidence type="ECO:0000313" key="7">
    <source>
        <dbReference type="Proteomes" id="UP000260828"/>
    </source>
</evidence>
<evidence type="ECO:0000313" key="2">
    <source>
        <dbReference type="EMBL" id="CUQ02049.1"/>
    </source>
</evidence>
<dbReference type="Gene3D" id="3.20.20.150">
    <property type="entry name" value="Divalent-metal-dependent TIM barrel enzymes"/>
    <property type="match status" value="1"/>
</dbReference>
<protein>
    <submittedName>
        <fullName evidence="2">D-tagatose 3-epimerase</fullName>
        <ecNumber evidence="2">5.3.1.-</ecNumber>
    </submittedName>
    <submittedName>
        <fullName evidence="3 4">Sugar phosphate isomerase</fullName>
    </submittedName>
</protein>
<proteinExistence type="predicted"/>
<dbReference type="InterPro" id="IPR036237">
    <property type="entry name" value="Xyl_isomerase-like_sf"/>
</dbReference>
<evidence type="ECO:0000259" key="1">
    <source>
        <dbReference type="Pfam" id="PF01261"/>
    </source>
</evidence>
<dbReference type="Proteomes" id="UP000095765">
    <property type="component" value="Unassembled WGS sequence"/>
</dbReference>
<dbReference type="SUPFAM" id="SSF51658">
    <property type="entry name" value="Xylose isomerase-like"/>
    <property type="match status" value="1"/>
</dbReference>
<sequence>MNQFGIHYAYWGNEWKVDMCERIRLAADAGFDDLEVTPPDFMTNLEKDKMNELKQCASDYGVEMSFCIGFPKSKDMASPDPKVRQAGIDYSKRMIEAAEYMGGKILSGILYSWWPYLYDSEITPQYKRDCWKRGVESVRQVIPFAADAGMVYAIELVNRFEQFIVNTVAEGRQFIADIGHPNAKLLLDVFHANIEEDSIPDAIRSAGPLLAHIHMSEANRRLPGCGGNIPWAQIAQALKDINYQGRIVLEPFVAAGGPVGNDLRIWRDLDADVSKEARHENLKKSLKFVKELMK</sequence>
<reference evidence="3" key="3">
    <citation type="journal article" date="2018" name="BMC Genomics">
        <title>Whole genome sequencing and function prediction of 133 gut anaerobes isolated from chicken caecum in pure cultures.</title>
        <authorList>
            <person name="Medvecky M."/>
            <person name="Cejkova D."/>
            <person name="Polansky O."/>
            <person name="Karasova D."/>
            <person name="Kubasova T."/>
            <person name="Cizek A."/>
            <person name="Rychlik I."/>
        </authorList>
    </citation>
    <scope>NUCLEOTIDE SEQUENCE</scope>
    <source>
        <strain evidence="3">An175</strain>
    </source>
</reference>
<dbReference type="EMBL" id="QVME01000010">
    <property type="protein sequence ID" value="RGE65966.1"/>
    <property type="molecule type" value="Genomic_DNA"/>
</dbReference>
<gene>
    <name evidence="3" type="ORF">B5F11_01315</name>
    <name evidence="4" type="ORF">DXC40_15540</name>
    <name evidence="2" type="ORF">ERS852551_02790</name>
</gene>
<organism evidence="2 5">
    <name type="scientific">Anaerotruncus colihominis</name>
    <dbReference type="NCBI Taxonomy" id="169435"/>
    <lineage>
        <taxon>Bacteria</taxon>
        <taxon>Bacillati</taxon>
        <taxon>Bacillota</taxon>
        <taxon>Clostridia</taxon>
        <taxon>Eubacteriales</taxon>
        <taxon>Oscillospiraceae</taxon>
        <taxon>Anaerotruncus</taxon>
    </lineage>
</organism>
<dbReference type="PANTHER" id="PTHR12110">
    <property type="entry name" value="HYDROXYPYRUVATE ISOMERASE"/>
    <property type="match status" value="1"/>
</dbReference>
<dbReference type="Pfam" id="PF01261">
    <property type="entry name" value="AP_endonuc_2"/>
    <property type="match status" value="1"/>
</dbReference>
<evidence type="ECO:0000313" key="6">
    <source>
        <dbReference type="Proteomes" id="UP000196386"/>
    </source>
</evidence>
<dbReference type="Proteomes" id="UP000196386">
    <property type="component" value="Unassembled WGS sequence"/>
</dbReference>
<dbReference type="RefSeq" id="WP_006876978.1">
    <property type="nucleotide sequence ID" value="NZ_CABIWA010000004.1"/>
</dbReference>
<feature type="domain" description="Xylose isomerase-like TIM barrel" evidence="1">
    <location>
        <begin position="23"/>
        <end position="268"/>
    </location>
</feature>
<dbReference type="GO" id="GO:0016853">
    <property type="term" value="F:isomerase activity"/>
    <property type="evidence" value="ECO:0007669"/>
    <property type="project" value="UniProtKB-KW"/>
</dbReference>
<reference evidence="4 7" key="4">
    <citation type="submission" date="2018-08" db="EMBL/GenBank/DDBJ databases">
        <title>A genome reference for cultivated species of the human gut microbiota.</title>
        <authorList>
            <person name="Zou Y."/>
            <person name="Xue W."/>
            <person name="Luo G."/>
        </authorList>
    </citation>
    <scope>NUCLEOTIDE SEQUENCE [LARGE SCALE GENOMIC DNA]</scope>
    <source>
        <strain evidence="4 7">TF05-12AC</strain>
    </source>
</reference>
<name>A0A174T5D7_9FIRM</name>